<sequence length="272" mass="29769">MIAIGGTIVSAKSQHNFPCQGHSLHSVRVLSTQPSDLDSDSDTPYNRSSPSRPRSPLQAGLILQYWWPNLHMWIPALIFIIFLVGMTLLGVSDFGELEYWLSMFKVITCVLFILVGILVDADAVGDELIGNRTGISRGPPIVGEDCKEQDGQYLYDVFGGTELVGITAGESANTEKSIPKAIRHTFWRIMLFLILSAMVIVLAIPWADENLIGSALAEVSQAAPMAPFHDYLQDGQAARSGPSRQRDPLAVRAVGRTIRLLRLDSYAHGHGT</sequence>
<dbReference type="Gene3D" id="1.20.1740.10">
    <property type="entry name" value="Amino acid/polyamine transporter I"/>
    <property type="match status" value="1"/>
</dbReference>
<feature type="transmembrane region" description="Helical" evidence="7">
    <location>
        <begin position="72"/>
        <end position="91"/>
    </location>
</feature>
<feature type="region of interest" description="Disordered" evidence="6">
    <location>
        <begin position="33"/>
        <end position="56"/>
    </location>
</feature>
<keyword evidence="2" id="KW-0813">Transport</keyword>
<dbReference type="PANTHER" id="PTHR43495">
    <property type="entry name" value="GABA PERMEASE"/>
    <property type="match status" value="1"/>
</dbReference>
<evidence type="ECO:0000256" key="4">
    <source>
        <dbReference type="ARBA" id="ARBA00022989"/>
    </source>
</evidence>
<evidence type="ECO:0000313" key="9">
    <source>
        <dbReference type="EMBL" id="KAF9539137.1"/>
    </source>
</evidence>
<evidence type="ECO:0000256" key="6">
    <source>
        <dbReference type="SAM" id="MobiDB-lite"/>
    </source>
</evidence>
<evidence type="ECO:0000259" key="8">
    <source>
        <dbReference type="Pfam" id="PF00324"/>
    </source>
</evidence>
<keyword evidence="3 7" id="KW-0812">Transmembrane</keyword>
<feature type="domain" description="Amino acid permease/ SLC12A" evidence="8">
    <location>
        <begin position="59"/>
        <end position="218"/>
    </location>
</feature>
<gene>
    <name evidence="9" type="ORF">EC957_005778</name>
</gene>
<dbReference type="PANTHER" id="PTHR43495:SF5">
    <property type="entry name" value="GAMMA-AMINOBUTYRIC ACID PERMEASE"/>
    <property type="match status" value="1"/>
</dbReference>
<feature type="transmembrane region" description="Helical" evidence="7">
    <location>
        <begin position="97"/>
        <end position="119"/>
    </location>
</feature>
<keyword evidence="4 7" id="KW-1133">Transmembrane helix</keyword>
<name>A0A9P6F094_9FUNG</name>
<accession>A0A9P6F094</accession>
<organism evidence="9 10">
    <name type="scientific">Mortierella hygrophila</name>
    <dbReference type="NCBI Taxonomy" id="979708"/>
    <lineage>
        <taxon>Eukaryota</taxon>
        <taxon>Fungi</taxon>
        <taxon>Fungi incertae sedis</taxon>
        <taxon>Mucoromycota</taxon>
        <taxon>Mortierellomycotina</taxon>
        <taxon>Mortierellomycetes</taxon>
        <taxon>Mortierellales</taxon>
        <taxon>Mortierellaceae</taxon>
        <taxon>Mortierella</taxon>
    </lineage>
</organism>
<keyword evidence="5 7" id="KW-0472">Membrane</keyword>
<evidence type="ECO:0000256" key="5">
    <source>
        <dbReference type="ARBA" id="ARBA00023136"/>
    </source>
</evidence>
<dbReference type="InterPro" id="IPR004841">
    <property type="entry name" value="AA-permease/SLC12A_dom"/>
</dbReference>
<feature type="transmembrane region" description="Helical" evidence="7">
    <location>
        <begin position="186"/>
        <end position="207"/>
    </location>
</feature>
<protein>
    <recommendedName>
        <fullName evidence="8">Amino acid permease/ SLC12A domain-containing protein</fullName>
    </recommendedName>
</protein>
<evidence type="ECO:0000256" key="3">
    <source>
        <dbReference type="ARBA" id="ARBA00022692"/>
    </source>
</evidence>
<evidence type="ECO:0000256" key="1">
    <source>
        <dbReference type="ARBA" id="ARBA00004141"/>
    </source>
</evidence>
<comment type="caution">
    <text evidence="9">The sequence shown here is derived from an EMBL/GenBank/DDBJ whole genome shotgun (WGS) entry which is preliminary data.</text>
</comment>
<dbReference type="AlphaFoldDB" id="A0A9P6F094"/>
<keyword evidence="10" id="KW-1185">Reference proteome</keyword>
<comment type="subcellular location">
    <subcellularLocation>
        <location evidence="1">Membrane</location>
        <topology evidence="1">Multi-pass membrane protein</topology>
    </subcellularLocation>
</comment>
<proteinExistence type="predicted"/>
<dbReference type="EMBL" id="JAAAXW010000263">
    <property type="protein sequence ID" value="KAF9539137.1"/>
    <property type="molecule type" value="Genomic_DNA"/>
</dbReference>
<reference evidence="9" key="1">
    <citation type="journal article" date="2020" name="Fungal Divers.">
        <title>Resolving the Mortierellaceae phylogeny through synthesis of multi-gene phylogenetics and phylogenomics.</title>
        <authorList>
            <person name="Vandepol N."/>
            <person name="Liber J."/>
            <person name="Desiro A."/>
            <person name="Na H."/>
            <person name="Kennedy M."/>
            <person name="Barry K."/>
            <person name="Grigoriev I.V."/>
            <person name="Miller A.N."/>
            <person name="O'Donnell K."/>
            <person name="Stajich J.E."/>
            <person name="Bonito G."/>
        </authorList>
    </citation>
    <scope>NUCLEOTIDE SEQUENCE</scope>
    <source>
        <strain evidence="9">NRRL 2591</strain>
    </source>
</reference>
<evidence type="ECO:0000256" key="7">
    <source>
        <dbReference type="SAM" id="Phobius"/>
    </source>
</evidence>
<dbReference type="GO" id="GO:0055085">
    <property type="term" value="P:transmembrane transport"/>
    <property type="evidence" value="ECO:0007669"/>
    <property type="project" value="InterPro"/>
</dbReference>
<dbReference type="Proteomes" id="UP000723463">
    <property type="component" value="Unassembled WGS sequence"/>
</dbReference>
<feature type="compositionally biased region" description="Low complexity" evidence="6">
    <location>
        <begin position="47"/>
        <end position="56"/>
    </location>
</feature>
<evidence type="ECO:0000313" key="10">
    <source>
        <dbReference type="Proteomes" id="UP000723463"/>
    </source>
</evidence>
<feature type="compositionally biased region" description="Polar residues" evidence="6">
    <location>
        <begin position="33"/>
        <end position="46"/>
    </location>
</feature>
<evidence type="ECO:0000256" key="2">
    <source>
        <dbReference type="ARBA" id="ARBA00022448"/>
    </source>
</evidence>
<dbReference type="GO" id="GO:0016020">
    <property type="term" value="C:membrane"/>
    <property type="evidence" value="ECO:0007669"/>
    <property type="project" value="UniProtKB-SubCell"/>
</dbReference>
<dbReference type="Pfam" id="PF00324">
    <property type="entry name" value="AA_permease"/>
    <property type="match status" value="1"/>
</dbReference>